<sequence length="575" mass="62534">MNASTAATTEQEKKGFGDLLARLRANPRIPLIVAAAAVVAIVIAMVLWAKQPSYSVLYNNLTDEDGGAIVTQLTQMNIPYRFAENGGALMVPEANVHELRLRLAQQGLPKGGSVGFELLDKEKFGISQFSEQVNYQRALEGELARTIESLGPVKSARVHLAMPKPTLFVREQKAPSASVTLTLQPGRALDEGQIQAIAHMVSSSVAGLPPGNVTVVDQTGRLLTRSDNAGRDLNDAQLKYSSEVEARYQQRIEAILNPILGQGNVHAQVTAQINFDTSEQTDEKYQPNANPSNTAIRSRQTSTSDQSGSPYPGGVPGALSNQPAPANTAPVTTPNNNAANGQNANGQNNAANNANQTTSTAAASSAPTNSRRDDTVNYELDRSIRHTKVNVGDVQRLSVAVVVNFRADDKGKAVALNEQQLKQIEDLTREAMGYSQTRGDSVNVVNSQFNTTEAVTADLPFWQQQSFFDQLMNAGKWLLIALVAFILYRKLVRPHLVRKQAAEKAAAEAVAARAAAQQPEEEAFNVQLSKDELDQERKSNNRMSAEVMSQRIRDMSENDPRVVALVIREWMSKEL</sequence>
<evidence type="ECO:0000256" key="7">
    <source>
        <dbReference type="ARBA" id="ARBA00022692"/>
    </source>
</evidence>
<proteinExistence type="inferred from homology"/>
<keyword evidence="6" id="KW-1003">Cell membrane</keyword>
<comment type="subcellular location">
    <subcellularLocation>
        <location evidence="2 12">Bacterial flagellum basal body</location>
    </subcellularLocation>
    <subcellularLocation>
        <location evidence="3">Cell membrane</location>
        <topology evidence="3">Multi-pass membrane protein</topology>
    </subcellularLocation>
</comment>
<keyword evidence="17" id="KW-0966">Cell projection</keyword>
<feature type="compositionally biased region" description="Basic and acidic residues" evidence="13">
    <location>
        <begin position="529"/>
        <end position="539"/>
    </location>
</feature>
<dbReference type="GO" id="GO:0003774">
    <property type="term" value="F:cytoskeletal motor activity"/>
    <property type="evidence" value="ECO:0007669"/>
    <property type="project" value="InterPro"/>
</dbReference>
<evidence type="ECO:0000256" key="13">
    <source>
        <dbReference type="SAM" id="MobiDB-lite"/>
    </source>
</evidence>
<evidence type="ECO:0000256" key="12">
    <source>
        <dbReference type="PIRNR" id="PIRNR004862"/>
    </source>
</evidence>
<feature type="region of interest" description="Disordered" evidence="13">
    <location>
        <begin position="278"/>
        <end position="374"/>
    </location>
</feature>
<feature type="domain" description="Flagellar M-ring C-terminal" evidence="16">
    <location>
        <begin position="256"/>
        <end position="449"/>
    </location>
</feature>
<name>A0AAN1TW82_9GAMM</name>
<dbReference type="NCBIfam" id="TIGR00206">
    <property type="entry name" value="fliF"/>
    <property type="match status" value="1"/>
</dbReference>
<dbReference type="AlphaFoldDB" id="A0AAN1TW82"/>
<reference evidence="17 18" key="1">
    <citation type="journal article" date="2018" name="Int J Genomics">
        <title>Comparative Genomics Analysis of Plasmid pPV989-94 from a Clinical Isolate of Pantoea vagans PV989.</title>
        <authorList>
            <person name="Xu L."/>
            <person name="Yin M."/>
            <person name="Zhu T."/>
            <person name="Lu J."/>
            <person name="Bao Q."/>
        </authorList>
    </citation>
    <scope>NUCLEOTIDE SEQUENCE [LARGE SCALE GENOMIC DNA]</scope>
    <source>
        <strain evidence="17 18">PV989</strain>
    </source>
</reference>
<dbReference type="InterPro" id="IPR045851">
    <property type="entry name" value="AMP-bd_C_sf"/>
</dbReference>
<keyword evidence="17" id="KW-0969">Cilium</keyword>
<accession>A0AAN1TW82</accession>
<dbReference type="GO" id="GO:0005886">
    <property type="term" value="C:plasma membrane"/>
    <property type="evidence" value="ECO:0007669"/>
    <property type="project" value="UniProtKB-SubCell"/>
</dbReference>
<evidence type="ECO:0000256" key="5">
    <source>
        <dbReference type="ARBA" id="ARBA00017949"/>
    </source>
</evidence>
<protein>
    <recommendedName>
        <fullName evidence="5 12">Flagellar M-ring protein</fullName>
    </recommendedName>
</protein>
<evidence type="ECO:0000313" key="17">
    <source>
        <dbReference type="EMBL" id="AVV38258.1"/>
    </source>
</evidence>
<evidence type="ECO:0000259" key="16">
    <source>
        <dbReference type="Pfam" id="PF08345"/>
    </source>
</evidence>
<feature type="compositionally biased region" description="Low complexity" evidence="13">
    <location>
        <begin position="323"/>
        <end position="369"/>
    </location>
</feature>
<evidence type="ECO:0000256" key="2">
    <source>
        <dbReference type="ARBA" id="ARBA00004117"/>
    </source>
</evidence>
<keyword evidence="17" id="KW-0282">Flagellum</keyword>
<evidence type="ECO:0000256" key="10">
    <source>
        <dbReference type="ARBA" id="ARBA00023143"/>
    </source>
</evidence>
<evidence type="ECO:0000256" key="4">
    <source>
        <dbReference type="ARBA" id="ARBA00007971"/>
    </source>
</evidence>
<feature type="region of interest" description="Disordered" evidence="13">
    <location>
        <begin position="521"/>
        <end position="542"/>
    </location>
</feature>
<comment type="similarity">
    <text evidence="4 12">Belongs to the FliF family.</text>
</comment>
<dbReference type="InterPro" id="IPR043427">
    <property type="entry name" value="YscJ/FliF"/>
</dbReference>
<feature type="compositionally biased region" description="Polar residues" evidence="13">
    <location>
        <begin position="287"/>
        <end position="309"/>
    </location>
</feature>
<dbReference type="RefSeq" id="WP_107319849.1">
    <property type="nucleotide sequence ID" value="NZ_CP028349.1"/>
</dbReference>
<dbReference type="InterPro" id="IPR000067">
    <property type="entry name" value="FlgMring_FliF"/>
</dbReference>
<dbReference type="EMBL" id="CP028349">
    <property type="protein sequence ID" value="AVV38258.1"/>
    <property type="molecule type" value="Genomic_DNA"/>
</dbReference>
<evidence type="ECO:0000256" key="6">
    <source>
        <dbReference type="ARBA" id="ARBA00022475"/>
    </source>
</evidence>
<dbReference type="Proteomes" id="UP000241538">
    <property type="component" value="Chromosome"/>
</dbReference>
<feature type="transmembrane region" description="Helical" evidence="14">
    <location>
        <begin position="29"/>
        <end position="49"/>
    </location>
</feature>
<dbReference type="GO" id="GO:0071973">
    <property type="term" value="P:bacterial-type flagellum-dependent cell motility"/>
    <property type="evidence" value="ECO:0007669"/>
    <property type="project" value="InterPro"/>
</dbReference>
<evidence type="ECO:0000256" key="14">
    <source>
        <dbReference type="SAM" id="Phobius"/>
    </source>
</evidence>
<dbReference type="InterPro" id="IPR006182">
    <property type="entry name" value="FliF_N_dom"/>
</dbReference>
<dbReference type="Pfam" id="PF08345">
    <property type="entry name" value="YscJ_FliF_C"/>
    <property type="match status" value="1"/>
</dbReference>
<feature type="domain" description="Flagellar M-ring N-terminal" evidence="15">
    <location>
        <begin position="50"/>
        <end position="224"/>
    </location>
</feature>
<evidence type="ECO:0000256" key="1">
    <source>
        <dbReference type="ARBA" id="ARBA00003820"/>
    </source>
</evidence>
<dbReference type="Pfam" id="PF01514">
    <property type="entry name" value="YscJ_FliF"/>
    <property type="match status" value="1"/>
</dbReference>
<evidence type="ECO:0000256" key="9">
    <source>
        <dbReference type="ARBA" id="ARBA00023136"/>
    </source>
</evidence>
<keyword evidence="9 14" id="KW-0472">Membrane</keyword>
<evidence type="ECO:0000256" key="3">
    <source>
        <dbReference type="ARBA" id="ARBA00004651"/>
    </source>
</evidence>
<evidence type="ECO:0000256" key="8">
    <source>
        <dbReference type="ARBA" id="ARBA00022989"/>
    </source>
</evidence>
<evidence type="ECO:0000313" key="18">
    <source>
        <dbReference type="Proteomes" id="UP000241538"/>
    </source>
</evidence>
<keyword evidence="7 14" id="KW-0812">Transmembrane</keyword>
<evidence type="ECO:0000259" key="15">
    <source>
        <dbReference type="Pfam" id="PF01514"/>
    </source>
</evidence>
<dbReference type="GO" id="GO:0009431">
    <property type="term" value="C:bacterial-type flagellum basal body, MS ring"/>
    <property type="evidence" value="ECO:0007669"/>
    <property type="project" value="InterPro"/>
</dbReference>
<gene>
    <name evidence="17" type="ORF">C9381_14090</name>
</gene>
<evidence type="ECO:0000256" key="11">
    <source>
        <dbReference type="ARBA" id="ARBA00025936"/>
    </source>
</evidence>
<dbReference type="PANTHER" id="PTHR30046">
    <property type="entry name" value="FLAGELLAR M-RING PROTEIN"/>
    <property type="match status" value="1"/>
</dbReference>
<dbReference type="PRINTS" id="PR01009">
    <property type="entry name" value="FLGMRINGFLIF"/>
</dbReference>
<organism evidence="17 18">
    <name type="scientific">Pantoea vagans</name>
    <dbReference type="NCBI Taxonomy" id="470934"/>
    <lineage>
        <taxon>Bacteria</taxon>
        <taxon>Pseudomonadati</taxon>
        <taxon>Pseudomonadota</taxon>
        <taxon>Gammaproteobacteria</taxon>
        <taxon>Enterobacterales</taxon>
        <taxon>Erwiniaceae</taxon>
        <taxon>Pantoea</taxon>
    </lineage>
</organism>
<keyword evidence="10 12" id="KW-0975">Bacterial flagellum</keyword>
<comment type="function">
    <text evidence="1 12">The M ring may be actively involved in energy transduction.</text>
</comment>
<dbReference type="Gene3D" id="3.30.300.30">
    <property type="match status" value="1"/>
</dbReference>
<comment type="subunit">
    <text evidence="11">The basal body constitutes a major portion of the flagellar organelle and consists of four rings (L,P,S, and M) mounted on a central rod. The M ring is integral to the inner membrane of the cell and may be connected to the flagellar rod via the S ring. The S (supramembrane ring) lies just distal to the M ring. The L and P rings lie in the outer membrane and the periplasmic space, respectively.</text>
</comment>
<dbReference type="InterPro" id="IPR013556">
    <property type="entry name" value="Flag_M-ring_C"/>
</dbReference>
<keyword evidence="8 14" id="KW-1133">Transmembrane helix</keyword>
<dbReference type="PIRSF" id="PIRSF004862">
    <property type="entry name" value="FliF"/>
    <property type="match status" value="1"/>
</dbReference>
<dbReference type="PANTHER" id="PTHR30046:SF0">
    <property type="entry name" value="FLAGELLAR M-RING PROTEIN"/>
    <property type="match status" value="1"/>
</dbReference>